<comment type="caution">
    <text evidence="9">The sequence shown here is derived from an EMBL/GenBank/DDBJ whole genome shotgun (WGS) entry which is preliminary data.</text>
</comment>
<dbReference type="InterPro" id="IPR029062">
    <property type="entry name" value="Class_I_gatase-like"/>
</dbReference>
<dbReference type="PANTHER" id="PTHR36175:SF1">
    <property type="entry name" value="CYANOPHYCINASE"/>
    <property type="match status" value="1"/>
</dbReference>
<dbReference type="Pfam" id="PF03575">
    <property type="entry name" value="Peptidase_S51"/>
    <property type="match status" value="1"/>
</dbReference>
<dbReference type="GO" id="GO:0004180">
    <property type="term" value="F:carboxypeptidase activity"/>
    <property type="evidence" value="ECO:0007669"/>
    <property type="project" value="UniProtKB-KW"/>
</dbReference>
<name>A0ABU7RDV6_9BACT</name>
<dbReference type="Proteomes" id="UP001357452">
    <property type="component" value="Unassembled WGS sequence"/>
</dbReference>
<evidence type="ECO:0000256" key="8">
    <source>
        <dbReference type="ARBA" id="ARBA00022825"/>
    </source>
</evidence>
<evidence type="ECO:0000256" key="1">
    <source>
        <dbReference type="ARBA" id="ARBA00001092"/>
    </source>
</evidence>
<keyword evidence="7 9" id="KW-0378">Hydrolase</keyword>
<evidence type="ECO:0000256" key="5">
    <source>
        <dbReference type="ARBA" id="ARBA00015719"/>
    </source>
</evidence>
<keyword evidence="10" id="KW-1185">Reference proteome</keyword>
<keyword evidence="8" id="KW-0720">Serine protease</keyword>
<keyword evidence="6" id="KW-0645">Protease</keyword>
<dbReference type="InterPro" id="IPR005320">
    <property type="entry name" value="Peptidase_S51"/>
</dbReference>
<evidence type="ECO:0000256" key="2">
    <source>
        <dbReference type="ARBA" id="ARBA00002039"/>
    </source>
</evidence>
<dbReference type="InterPro" id="IPR011811">
    <property type="entry name" value="Peptidase_S51_cyanophycinase"/>
</dbReference>
<reference evidence="9 10" key="1">
    <citation type="submission" date="2024-01" db="EMBL/GenBank/DDBJ databases">
        <title>Niabella digestum sp. nov., isolated from waste digestion system.</title>
        <authorList>
            <person name="Zhang L."/>
        </authorList>
    </citation>
    <scope>NUCLEOTIDE SEQUENCE [LARGE SCALE GENOMIC DNA]</scope>
    <source>
        <strain evidence="9 10">A18</strain>
    </source>
</reference>
<dbReference type="CDD" id="cd03145">
    <property type="entry name" value="GAT1_cyanophycinase"/>
    <property type="match status" value="1"/>
</dbReference>
<dbReference type="EC" id="3.4.15.6" evidence="4"/>
<evidence type="ECO:0000256" key="3">
    <source>
        <dbReference type="ARBA" id="ARBA00006534"/>
    </source>
</evidence>
<proteinExistence type="inferred from homology"/>
<evidence type="ECO:0000256" key="7">
    <source>
        <dbReference type="ARBA" id="ARBA00022801"/>
    </source>
</evidence>
<evidence type="ECO:0000256" key="4">
    <source>
        <dbReference type="ARBA" id="ARBA00013115"/>
    </source>
</evidence>
<accession>A0ABU7RDV6</accession>
<dbReference type="SUPFAM" id="SSF52317">
    <property type="entry name" value="Class I glutamine amidotransferase-like"/>
    <property type="match status" value="1"/>
</dbReference>
<evidence type="ECO:0000313" key="10">
    <source>
        <dbReference type="Proteomes" id="UP001357452"/>
    </source>
</evidence>
<comment type="similarity">
    <text evidence="3">Belongs to the peptidase S51 family.</text>
</comment>
<organism evidence="9 10">
    <name type="scientific">Niabella digestorum</name>
    <dbReference type="NCBI Taxonomy" id="3117701"/>
    <lineage>
        <taxon>Bacteria</taxon>
        <taxon>Pseudomonadati</taxon>
        <taxon>Bacteroidota</taxon>
        <taxon>Chitinophagia</taxon>
        <taxon>Chitinophagales</taxon>
        <taxon>Chitinophagaceae</taxon>
        <taxon>Niabella</taxon>
    </lineage>
</organism>
<comment type="catalytic activity">
    <reaction evidence="1">
        <text>[L-4-(L-arginin-2-N-yl)aspartate](n) + H2O = [L-4-(L-arginin-2-N-yl)aspartate](n-1) + L-4-(L-arginin-2-N-yl)aspartate</text>
        <dbReference type="Rhea" id="RHEA:12845"/>
        <dbReference type="Rhea" id="RHEA-COMP:13728"/>
        <dbReference type="Rhea" id="RHEA-COMP:13734"/>
        <dbReference type="ChEBI" id="CHEBI:15377"/>
        <dbReference type="ChEBI" id="CHEBI:137986"/>
        <dbReference type="ChEBI" id="CHEBI:137991"/>
        <dbReference type="EC" id="3.4.15.6"/>
    </reaction>
</comment>
<dbReference type="GO" id="GO:0008241">
    <property type="term" value="F:peptidyl-dipeptidase activity"/>
    <property type="evidence" value="ECO:0007669"/>
    <property type="project" value="UniProtKB-EC"/>
</dbReference>
<comment type="function">
    <text evidence="2">Exopeptidase that catalyzes the hydrolytic cleavage of multi-L-arginyl-poly-L-aspartic acid (cyanophycin; a water-insoluble reserve polymer) into aspartate-arginine dipeptides.</text>
</comment>
<evidence type="ECO:0000313" key="9">
    <source>
        <dbReference type="EMBL" id="MEE6186191.1"/>
    </source>
</evidence>
<sequence length="281" mass="31410">MKRFLLRKYLLFIVLALTWVSSYGQAYKGALFIIGGGDRPPQLMKALIETAQLRPTDYIVVLPMATSIPEESVAYFKSQIKNLCGNYITSFNFNREQADHHQAWIDSVRNARLIYITGGDQNKFMKVVYGTRLYDAMHEALRNGATISGTSAGAAVMSQIMITGEEREDKKGSFKDIKKNNTITSQGMGFITGAIIDQHFIKRSRYNRLISLLADHPNKKVVGIDESTAIIVKGKEARVVGENQVLVIASPKNLKTFKNNKVAFKNANFSLFSEGDKFAIK</sequence>
<evidence type="ECO:0000256" key="6">
    <source>
        <dbReference type="ARBA" id="ARBA00022670"/>
    </source>
</evidence>
<dbReference type="Gene3D" id="3.40.50.880">
    <property type="match status" value="1"/>
</dbReference>
<dbReference type="RefSeq" id="WP_330973601.1">
    <property type="nucleotide sequence ID" value="NZ_JAZGLY010000002.1"/>
</dbReference>
<dbReference type="NCBIfam" id="TIGR02069">
    <property type="entry name" value="cyanophycinase"/>
    <property type="match status" value="1"/>
</dbReference>
<dbReference type="PANTHER" id="PTHR36175">
    <property type="entry name" value="CYANOPHYCINASE"/>
    <property type="match status" value="1"/>
</dbReference>
<dbReference type="EMBL" id="JAZGLY010000002">
    <property type="protein sequence ID" value="MEE6186191.1"/>
    <property type="molecule type" value="Genomic_DNA"/>
</dbReference>
<protein>
    <recommendedName>
        <fullName evidence="5">Cyanophycinase</fullName>
        <ecNumber evidence="4">3.4.15.6</ecNumber>
    </recommendedName>
</protein>
<gene>
    <name evidence="9" type="ORF">V2H41_02810</name>
</gene>
<keyword evidence="9" id="KW-0121">Carboxypeptidase</keyword>